<dbReference type="Gene3D" id="1.20.120.720">
    <property type="entry name" value="Myosin VI head, motor domain, U50 subdomain"/>
    <property type="match status" value="1"/>
</dbReference>
<evidence type="ECO:0000256" key="6">
    <source>
        <dbReference type="PROSITE-ProRule" id="PRU00782"/>
    </source>
</evidence>
<keyword evidence="9" id="KW-1185">Reference proteome</keyword>
<dbReference type="GO" id="GO:0000146">
    <property type="term" value="F:microfilament motor activity"/>
    <property type="evidence" value="ECO:0007669"/>
    <property type="project" value="TreeGrafter"/>
</dbReference>
<dbReference type="EMBL" id="GL833133">
    <property type="protein sequence ID" value="EGB06809.1"/>
    <property type="molecule type" value="Genomic_DNA"/>
</dbReference>
<dbReference type="InterPro" id="IPR027417">
    <property type="entry name" value="P-loop_NTPase"/>
</dbReference>
<dbReference type="Gene3D" id="1.20.58.530">
    <property type="match status" value="1"/>
</dbReference>
<proteinExistence type="inferred from homology"/>
<dbReference type="PANTHER" id="PTHR13140:SF845">
    <property type="entry name" value="MYOSIN-LIKE PROTEIN"/>
    <property type="match status" value="1"/>
</dbReference>
<dbReference type="InParanoid" id="F0YDF5"/>
<dbReference type="InterPro" id="IPR001609">
    <property type="entry name" value="Myosin_head_motor_dom-like"/>
</dbReference>
<protein>
    <recommendedName>
        <fullName evidence="7">Myosin motor domain-containing protein</fullName>
    </recommendedName>
</protein>
<evidence type="ECO:0000256" key="2">
    <source>
        <dbReference type="ARBA" id="ARBA00022840"/>
    </source>
</evidence>
<dbReference type="Gene3D" id="1.20.5.4820">
    <property type="match status" value="1"/>
</dbReference>
<evidence type="ECO:0000256" key="1">
    <source>
        <dbReference type="ARBA" id="ARBA00022741"/>
    </source>
</evidence>
<keyword evidence="5 6" id="KW-0009">Actin-binding</keyword>
<sequence>MADADKVWVPSKTKVWQLATVDAWKQSTVEVTTAEGQHETLDQAKAARWDPSHDGDIDDLAKMNQLHEAPLLTALGRRYKRDAIYTYTGDVLVSVNPYKSIPLLYDLPAVDDEEAFEAMDASRPHVYGIARRAQAAVRATRVNQSVVVSGESGAGKTEASKKVMAFLLALSAARKDAYAEAAVDVDAVLMVSNVILEAFGNAKTIRNDNSSRFGKYIRLVYDDDWRIAGARTDHFLLEKSRLASVDAGERSYHYFYQLVKARAGNKNMQHEFDMLESEQFRRERTFREKTIRPKISRIDFDASCGCSQEERARVADLVGGLLRLGALTFDACADDTGLVAVGGDVDAVARALGLDGAVFMAKLRSHSKSSARGSVVMIPYGDREAKENADALVKFLYGALFDWLLRKLNAEHGRNVASKTFEPFVGILDIFGFEILPTNSFEQLCINFANEMLQRQFNATVFERERAVYESEGLDPGYVAFDDNRDLVDVVTGAKPAGLFPILEEHGLLHRKPDDKALLRAYHDAHAATPEPRGGKPRAYAKPRFDDGLHFQLRHYAGAVDYDVSGWIVKNNDALAHDLRDAVEASDDGFLRHCLRLPGAPEAGAGRIDGEPIARDAGPRDKKKMAAGQTVSKKFRTQLEELVAILATTSPHYIKCIKPNSSKQPGAYSEQLVVKQLRCSGALEVVRIRREGLPTRVEFLAFFTKYEALGRNGVGRAGSTAFLGFPEPDACDAATLRRACETIVAKHLDPSRGQIGNTKVFLSPAGEADLQAAVDALYGAFATKINAKCAGKYARTRFRAAKRGFSALQSLIRGSRAR</sequence>
<dbReference type="GO" id="GO:0016459">
    <property type="term" value="C:myosin complex"/>
    <property type="evidence" value="ECO:0007669"/>
    <property type="project" value="UniProtKB-KW"/>
</dbReference>
<dbReference type="PRINTS" id="PR00193">
    <property type="entry name" value="MYOSINHEAVY"/>
</dbReference>
<comment type="similarity">
    <text evidence="6">Belongs to the TRAFAC class myosin-kinesin ATPase superfamily. Myosin family.</text>
</comment>
<dbReference type="GO" id="GO:0005524">
    <property type="term" value="F:ATP binding"/>
    <property type="evidence" value="ECO:0007669"/>
    <property type="project" value="UniProtKB-UniRule"/>
</dbReference>
<reference evidence="8 9" key="1">
    <citation type="journal article" date="2011" name="Proc. Natl. Acad. Sci. U.S.A.">
        <title>Niche of harmful alga Aureococcus anophagefferens revealed through ecogenomics.</title>
        <authorList>
            <person name="Gobler C.J."/>
            <person name="Berry D.L."/>
            <person name="Dyhrman S.T."/>
            <person name="Wilhelm S.W."/>
            <person name="Salamov A."/>
            <person name="Lobanov A.V."/>
            <person name="Zhang Y."/>
            <person name="Collier J.L."/>
            <person name="Wurch L.L."/>
            <person name="Kustka A.B."/>
            <person name="Dill B.D."/>
            <person name="Shah M."/>
            <person name="VerBerkmoes N.C."/>
            <person name="Kuo A."/>
            <person name="Terry A."/>
            <person name="Pangilinan J."/>
            <person name="Lindquist E.A."/>
            <person name="Lucas S."/>
            <person name="Paulsen I.T."/>
            <person name="Hattenrath-Lehmann T.K."/>
            <person name="Talmage S.C."/>
            <person name="Walker E.A."/>
            <person name="Koch F."/>
            <person name="Burson A.M."/>
            <person name="Marcoval M.A."/>
            <person name="Tang Y.Z."/>
            <person name="Lecleir G.R."/>
            <person name="Coyne K.J."/>
            <person name="Berg G.M."/>
            <person name="Bertrand E.M."/>
            <person name="Saito M.A."/>
            <person name="Gladyshev V.N."/>
            <person name="Grigoriev I.V."/>
        </authorList>
    </citation>
    <scope>NUCLEOTIDE SEQUENCE [LARGE SCALE GENOMIC DNA]</scope>
    <source>
        <strain evidence="9">CCMP 1984</strain>
    </source>
</reference>
<gene>
    <name evidence="8" type="ORF">AURANDRAFT_28575</name>
</gene>
<keyword evidence="2 6" id="KW-0067">ATP-binding</keyword>
<dbReference type="AlphaFoldDB" id="F0YDF5"/>
<dbReference type="SMART" id="SM00242">
    <property type="entry name" value="MYSc"/>
    <property type="match status" value="1"/>
</dbReference>
<dbReference type="GO" id="GO:0016020">
    <property type="term" value="C:membrane"/>
    <property type="evidence" value="ECO:0007669"/>
    <property type="project" value="TreeGrafter"/>
</dbReference>
<dbReference type="OMA" id="INAKCAG"/>
<keyword evidence="1 6" id="KW-0547">Nucleotide-binding</keyword>
<dbReference type="Pfam" id="PF00063">
    <property type="entry name" value="Myosin_head"/>
    <property type="match status" value="1"/>
</dbReference>
<feature type="region of interest" description="Actin-binding" evidence="6">
    <location>
        <begin position="639"/>
        <end position="661"/>
    </location>
</feature>
<evidence type="ECO:0000313" key="8">
    <source>
        <dbReference type="EMBL" id="EGB06809.1"/>
    </source>
</evidence>
<evidence type="ECO:0000256" key="5">
    <source>
        <dbReference type="ARBA" id="ARBA00023203"/>
    </source>
</evidence>
<name>F0YDF5_AURAN</name>
<dbReference type="KEGG" id="aaf:AURANDRAFT_28575"/>
<feature type="non-terminal residue" evidence="8">
    <location>
        <position position="818"/>
    </location>
</feature>
<dbReference type="RefSeq" id="XP_009038555.1">
    <property type="nucleotide sequence ID" value="XM_009040307.1"/>
</dbReference>
<organism evidence="9">
    <name type="scientific">Aureococcus anophagefferens</name>
    <name type="common">Harmful bloom alga</name>
    <dbReference type="NCBI Taxonomy" id="44056"/>
    <lineage>
        <taxon>Eukaryota</taxon>
        <taxon>Sar</taxon>
        <taxon>Stramenopiles</taxon>
        <taxon>Ochrophyta</taxon>
        <taxon>Pelagophyceae</taxon>
        <taxon>Pelagomonadales</taxon>
        <taxon>Pelagomonadaceae</taxon>
        <taxon>Aureococcus</taxon>
    </lineage>
</organism>
<feature type="domain" description="Myosin motor" evidence="7">
    <location>
        <begin position="55"/>
        <end position="775"/>
    </location>
</feature>
<dbReference type="OrthoDB" id="6108017at2759"/>
<dbReference type="SUPFAM" id="SSF52540">
    <property type="entry name" value="P-loop containing nucleoside triphosphate hydrolases"/>
    <property type="match status" value="1"/>
</dbReference>
<evidence type="ECO:0000313" key="9">
    <source>
        <dbReference type="Proteomes" id="UP000002729"/>
    </source>
</evidence>
<dbReference type="GO" id="GO:0007015">
    <property type="term" value="P:actin filament organization"/>
    <property type="evidence" value="ECO:0007669"/>
    <property type="project" value="TreeGrafter"/>
</dbReference>
<dbReference type="PROSITE" id="PS51456">
    <property type="entry name" value="MYOSIN_MOTOR"/>
    <property type="match status" value="1"/>
</dbReference>
<dbReference type="eggNOG" id="KOG0160">
    <property type="taxonomic scope" value="Eukaryota"/>
</dbReference>
<dbReference type="Gene3D" id="1.10.10.820">
    <property type="match status" value="1"/>
</dbReference>
<keyword evidence="4 6" id="KW-0505">Motor protein</keyword>
<evidence type="ECO:0000259" key="7">
    <source>
        <dbReference type="PROSITE" id="PS51456"/>
    </source>
</evidence>
<dbReference type="PANTHER" id="PTHR13140">
    <property type="entry name" value="MYOSIN"/>
    <property type="match status" value="1"/>
</dbReference>
<dbReference type="Gene3D" id="3.40.850.10">
    <property type="entry name" value="Kinesin motor domain"/>
    <property type="match status" value="1"/>
</dbReference>
<dbReference type="GeneID" id="20220566"/>
<evidence type="ECO:0000256" key="4">
    <source>
        <dbReference type="ARBA" id="ARBA00023175"/>
    </source>
</evidence>
<keyword evidence="3 6" id="KW-0518">Myosin</keyword>
<dbReference type="InterPro" id="IPR036961">
    <property type="entry name" value="Kinesin_motor_dom_sf"/>
</dbReference>
<dbReference type="GO" id="GO:0005737">
    <property type="term" value="C:cytoplasm"/>
    <property type="evidence" value="ECO:0007669"/>
    <property type="project" value="TreeGrafter"/>
</dbReference>
<evidence type="ECO:0000256" key="3">
    <source>
        <dbReference type="ARBA" id="ARBA00023123"/>
    </source>
</evidence>
<feature type="binding site" evidence="6">
    <location>
        <begin position="150"/>
        <end position="157"/>
    </location>
    <ligand>
        <name>ATP</name>
        <dbReference type="ChEBI" id="CHEBI:30616"/>
    </ligand>
</feature>
<dbReference type="CDD" id="cd14892">
    <property type="entry name" value="MYSc_Myo31"/>
    <property type="match status" value="1"/>
</dbReference>
<dbReference type="GO" id="GO:0051015">
    <property type="term" value="F:actin filament binding"/>
    <property type="evidence" value="ECO:0007669"/>
    <property type="project" value="TreeGrafter"/>
</dbReference>
<accession>F0YDF5</accession>
<dbReference type="Proteomes" id="UP000002729">
    <property type="component" value="Unassembled WGS sequence"/>
</dbReference>
<dbReference type="PROSITE" id="PS50096">
    <property type="entry name" value="IQ"/>
    <property type="match status" value="1"/>
</dbReference>